<keyword evidence="3" id="KW-1185">Reference proteome</keyword>
<proteinExistence type="predicted"/>
<sequence>MERQVAAQRDYGSIHPASLVGQGLFLCSPSKPSVVVTARTLEYYRVLFLRCPRLSIQPFVKTLCDIHGVPYRSYLGQQFSICFDLYLDVLSRIKTRVKKVLGRNSFNWRLENACPACEYNLEGEKELKFKMMCCMDGNDSLKRVHRKGAGVDEGGNEVPGCGPSRERMDSRTGGGDYYLMREEVDAFSKALSQDIVDELSEKDTPCSPRWQPMNMNDKATASMWGVFNETGVFLCLCRHGFVLLIADMVKSGEQAKYALAIVDRLIDTLGERLAVGYDIGCSFKTTFSKSAIGPKAREKQYTSLVGTFHGHAHCRLCQTDHLGTYVEGNGLEDSEGCERFFSKSNTLASSVRHASIFHRRQAIAAFAEHMDDFETYAQVTTFLLNNYKQALEICSGYTLLLHDMRGLGIDRESRFLEWLAEEKAYLTGLKRQPTEETLQMDYYQSLVGLEKADFELQQATKAWVAERPAGVPLNVAAGTTHGLETKQWHALETREDLQVRTQCQLLEQKLGVARRWVPGSLEWEDAKKRVELAQYQKCVDKLESLVVARLFELTRMNMSQTGYKLRKHIGKALQARSQAIRTALTNFNATAAALKPPRRQLDWEQVVECTFLADFDLLRDVRQDVRGKCWAEPHVRMVMDRYFKIVRAREEIERLNIEIRRVATYLDDEGHFLLTKAEELAPTDPDLAYQVLVYHRRRERFYDLHWKRLREIAKLPGFSGTLWPGIGKLSRKGRLPRVRSNESTGLDGQEHSEDEATDVEEEEANEDFEEAESIMRVALDTRNTDSFNVP</sequence>
<evidence type="ECO:0000256" key="1">
    <source>
        <dbReference type="SAM" id="MobiDB-lite"/>
    </source>
</evidence>
<evidence type="ECO:0000313" key="3">
    <source>
        <dbReference type="Proteomes" id="UP000297245"/>
    </source>
</evidence>
<dbReference type="EMBL" id="ML179085">
    <property type="protein sequence ID" value="THV01777.1"/>
    <property type="molecule type" value="Genomic_DNA"/>
</dbReference>
<dbReference type="Proteomes" id="UP000297245">
    <property type="component" value="Unassembled WGS sequence"/>
</dbReference>
<evidence type="ECO:0000313" key="2">
    <source>
        <dbReference type="EMBL" id="THV01777.1"/>
    </source>
</evidence>
<dbReference type="Pfam" id="PF18758">
    <property type="entry name" value="KDZ"/>
    <property type="match status" value="1"/>
</dbReference>
<dbReference type="InterPro" id="IPR040521">
    <property type="entry name" value="KDZ"/>
</dbReference>
<organism evidence="2 3">
    <name type="scientific">Dendrothele bispora (strain CBS 962.96)</name>
    <dbReference type="NCBI Taxonomy" id="1314807"/>
    <lineage>
        <taxon>Eukaryota</taxon>
        <taxon>Fungi</taxon>
        <taxon>Dikarya</taxon>
        <taxon>Basidiomycota</taxon>
        <taxon>Agaricomycotina</taxon>
        <taxon>Agaricomycetes</taxon>
        <taxon>Agaricomycetidae</taxon>
        <taxon>Agaricales</taxon>
        <taxon>Agaricales incertae sedis</taxon>
        <taxon>Dendrothele</taxon>
    </lineage>
</organism>
<dbReference type="OrthoDB" id="3246730at2759"/>
<evidence type="ECO:0008006" key="4">
    <source>
        <dbReference type="Google" id="ProtNLM"/>
    </source>
</evidence>
<dbReference type="PANTHER" id="PTHR33096:SF1">
    <property type="entry name" value="CXC1-LIKE CYSTEINE CLUSTER ASSOCIATED WITH KDZ TRANSPOSASES DOMAIN-CONTAINING PROTEIN"/>
    <property type="match status" value="1"/>
</dbReference>
<feature type="region of interest" description="Disordered" evidence="1">
    <location>
        <begin position="734"/>
        <end position="772"/>
    </location>
</feature>
<dbReference type="PANTHER" id="PTHR33096">
    <property type="entry name" value="CXC2 DOMAIN-CONTAINING PROTEIN"/>
    <property type="match status" value="1"/>
</dbReference>
<name>A0A4S8MGL5_DENBC</name>
<protein>
    <recommendedName>
        <fullName evidence="4">CxC1-like cysteine cluster associated with KDZ transposases domain-containing protein</fullName>
    </recommendedName>
</protein>
<accession>A0A4S8MGL5</accession>
<feature type="compositionally biased region" description="Acidic residues" evidence="1">
    <location>
        <begin position="752"/>
        <end position="772"/>
    </location>
</feature>
<reference evidence="2 3" key="1">
    <citation type="journal article" date="2019" name="Nat. Ecol. Evol.">
        <title>Megaphylogeny resolves global patterns of mushroom evolution.</title>
        <authorList>
            <person name="Varga T."/>
            <person name="Krizsan K."/>
            <person name="Foldi C."/>
            <person name="Dima B."/>
            <person name="Sanchez-Garcia M."/>
            <person name="Sanchez-Ramirez S."/>
            <person name="Szollosi G.J."/>
            <person name="Szarkandi J.G."/>
            <person name="Papp V."/>
            <person name="Albert L."/>
            <person name="Andreopoulos W."/>
            <person name="Angelini C."/>
            <person name="Antonin V."/>
            <person name="Barry K.W."/>
            <person name="Bougher N.L."/>
            <person name="Buchanan P."/>
            <person name="Buyck B."/>
            <person name="Bense V."/>
            <person name="Catcheside P."/>
            <person name="Chovatia M."/>
            <person name="Cooper J."/>
            <person name="Damon W."/>
            <person name="Desjardin D."/>
            <person name="Finy P."/>
            <person name="Geml J."/>
            <person name="Haridas S."/>
            <person name="Hughes K."/>
            <person name="Justo A."/>
            <person name="Karasinski D."/>
            <person name="Kautmanova I."/>
            <person name="Kiss B."/>
            <person name="Kocsube S."/>
            <person name="Kotiranta H."/>
            <person name="LaButti K.M."/>
            <person name="Lechner B.E."/>
            <person name="Liimatainen K."/>
            <person name="Lipzen A."/>
            <person name="Lukacs Z."/>
            <person name="Mihaltcheva S."/>
            <person name="Morgado L.N."/>
            <person name="Niskanen T."/>
            <person name="Noordeloos M.E."/>
            <person name="Ohm R.A."/>
            <person name="Ortiz-Santana B."/>
            <person name="Ovrebo C."/>
            <person name="Racz N."/>
            <person name="Riley R."/>
            <person name="Savchenko A."/>
            <person name="Shiryaev A."/>
            <person name="Soop K."/>
            <person name="Spirin V."/>
            <person name="Szebenyi C."/>
            <person name="Tomsovsky M."/>
            <person name="Tulloss R.E."/>
            <person name="Uehling J."/>
            <person name="Grigoriev I.V."/>
            <person name="Vagvolgyi C."/>
            <person name="Papp T."/>
            <person name="Martin F.M."/>
            <person name="Miettinen O."/>
            <person name="Hibbett D.S."/>
            <person name="Nagy L.G."/>
        </authorList>
    </citation>
    <scope>NUCLEOTIDE SEQUENCE [LARGE SCALE GENOMIC DNA]</scope>
    <source>
        <strain evidence="2 3">CBS 962.96</strain>
    </source>
</reference>
<dbReference type="AlphaFoldDB" id="A0A4S8MGL5"/>
<gene>
    <name evidence="2" type="ORF">K435DRAFT_654668</name>
</gene>